<organism evidence="1 2">
    <name type="scientific">Brevibacillus thermoruber</name>
    <dbReference type="NCBI Taxonomy" id="33942"/>
    <lineage>
        <taxon>Bacteria</taxon>
        <taxon>Bacillati</taxon>
        <taxon>Bacillota</taxon>
        <taxon>Bacilli</taxon>
        <taxon>Bacillales</taxon>
        <taxon>Paenibacillaceae</taxon>
        <taxon>Brevibacillus</taxon>
    </lineage>
</organism>
<evidence type="ECO:0000313" key="1">
    <source>
        <dbReference type="EMBL" id="MDA5110535.1"/>
    </source>
</evidence>
<dbReference type="RefSeq" id="WP_271140821.1">
    <property type="nucleotide sequence ID" value="NZ_JAPYYP010000034.1"/>
</dbReference>
<dbReference type="EMBL" id="JAPYYP010000034">
    <property type="protein sequence ID" value="MDA5110535.1"/>
    <property type="molecule type" value="Genomic_DNA"/>
</dbReference>
<sequence>LTNKKSPGGSILNRRWWVKIKSALTTDDRMYVIKISEDQKQFLYVSPRKEEKAKIVALDKDGNMIYQQ</sequence>
<evidence type="ECO:0000313" key="2">
    <source>
        <dbReference type="Proteomes" id="UP001151071"/>
    </source>
</evidence>
<proteinExistence type="predicted"/>
<accession>A0A9X3TUD5</accession>
<feature type="non-terminal residue" evidence="1">
    <location>
        <position position="1"/>
    </location>
</feature>
<reference evidence="1" key="1">
    <citation type="submission" date="2022-12" db="EMBL/GenBank/DDBJ databases">
        <title>Draft genome sequence of the thermophilic strain Brevibacillus thermoruber HT42, isolated from Los Humeros, Puebla, Mexico, with biotechnological potential.</title>
        <authorList>
            <person name="Lara Sanchez J."/>
            <person name="Solis Palacios R."/>
            <person name="Bustos Baena A.S."/>
            <person name="Ruz Baez A.E."/>
            <person name="Espinosa Luna G."/>
            <person name="Oliart Ros R.M."/>
        </authorList>
    </citation>
    <scope>NUCLEOTIDE SEQUENCE</scope>
    <source>
        <strain evidence="1">HT42</strain>
    </source>
</reference>
<gene>
    <name evidence="1" type="ORF">O3V59_19545</name>
</gene>
<dbReference type="AlphaFoldDB" id="A0A9X3TUD5"/>
<protein>
    <submittedName>
        <fullName evidence="1">Uncharacterized protein</fullName>
    </submittedName>
</protein>
<name>A0A9X3TUD5_9BACL</name>
<dbReference type="Proteomes" id="UP001151071">
    <property type="component" value="Unassembled WGS sequence"/>
</dbReference>
<comment type="caution">
    <text evidence="1">The sequence shown here is derived from an EMBL/GenBank/DDBJ whole genome shotgun (WGS) entry which is preliminary data.</text>
</comment>
<keyword evidence="2" id="KW-1185">Reference proteome</keyword>